<dbReference type="Gene3D" id="1.10.3660.10">
    <property type="entry name" value="6-phosphogluconate dehydrogenase C-terminal like domain"/>
    <property type="match status" value="1"/>
</dbReference>
<evidence type="ECO:0000256" key="5">
    <source>
        <dbReference type="ARBA" id="ARBA00023002"/>
    </source>
</evidence>
<keyword evidence="7" id="KW-0057">Aromatic amino acid biosynthesis</keyword>
<evidence type="ECO:0000259" key="10">
    <source>
        <dbReference type="PROSITE" id="PS51671"/>
    </source>
</evidence>
<organism evidence="11 12">
    <name type="scientific">Pseudoxanthomonas mexicana</name>
    <dbReference type="NCBI Taxonomy" id="128785"/>
    <lineage>
        <taxon>Bacteria</taxon>
        <taxon>Pseudomonadati</taxon>
        <taxon>Pseudomonadota</taxon>
        <taxon>Gammaproteobacteria</taxon>
        <taxon>Lysobacterales</taxon>
        <taxon>Lysobacteraceae</taxon>
        <taxon>Pseudoxanthomonas</taxon>
    </lineage>
</organism>
<evidence type="ECO:0000256" key="8">
    <source>
        <dbReference type="ARBA" id="ARBA00049260"/>
    </source>
</evidence>
<dbReference type="EMBL" id="CP060028">
    <property type="protein sequence ID" value="QND80881.1"/>
    <property type="molecule type" value="Genomic_DNA"/>
</dbReference>
<keyword evidence="12" id="KW-1185">Reference proteome</keyword>
<protein>
    <recommendedName>
        <fullName evidence="3">Prephenate dehydrogenase</fullName>
        <ecNumber evidence="2">1.3.1.12</ecNumber>
    </recommendedName>
</protein>
<dbReference type="PANTHER" id="PTHR21363:SF0">
    <property type="entry name" value="PREPHENATE DEHYDROGENASE [NADP(+)]"/>
    <property type="match status" value="1"/>
</dbReference>
<evidence type="ECO:0000313" key="11">
    <source>
        <dbReference type="EMBL" id="QND80881.1"/>
    </source>
</evidence>
<dbReference type="InterPro" id="IPR050812">
    <property type="entry name" value="Preph/Arog_dehydrog"/>
</dbReference>
<dbReference type="Gene3D" id="3.30.70.260">
    <property type="match status" value="1"/>
</dbReference>
<evidence type="ECO:0000256" key="4">
    <source>
        <dbReference type="ARBA" id="ARBA00022498"/>
    </source>
</evidence>
<evidence type="ECO:0000256" key="1">
    <source>
        <dbReference type="ARBA" id="ARBA00005067"/>
    </source>
</evidence>
<evidence type="ECO:0000256" key="6">
    <source>
        <dbReference type="ARBA" id="ARBA00023027"/>
    </source>
</evidence>
<name>A0ABX6REA8_PSEMX</name>
<dbReference type="SUPFAM" id="SSF51735">
    <property type="entry name" value="NAD(P)-binding Rossmann-fold domains"/>
    <property type="match status" value="1"/>
</dbReference>
<comment type="pathway">
    <text evidence="1">Amino-acid biosynthesis; L-tyrosine biosynthesis; (4-hydroxyphenyl)pyruvate from prephenate (NAD(+) route): step 1/1.</text>
</comment>
<feature type="domain" description="Prephenate/arogenate dehydrogenase" evidence="9">
    <location>
        <begin position="13"/>
        <end position="288"/>
    </location>
</feature>
<keyword evidence="6" id="KW-0520">NAD</keyword>
<dbReference type="EC" id="1.3.1.12" evidence="2"/>
<feature type="domain" description="ACT" evidence="10">
    <location>
        <begin position="306"/>
        <end position="377"/>
    </location>
</feature>
<dbReference type="PANTHER" id="PTHR21363">
    <property type="entry name" value="PREPHENATE DEHYDROGENASE"/>
    <property type="match status" value="1"/>
</dbReference>
<sequence length="377" mass="40297">MGLPGGALFVSGPLIGIVGSAGAYGRWLQHFFQERMGLEVIGHDPADPASTDEAELVQRADVLVFSAPIRRTGALIARYAELAAGSEAGRLWLDVTSIKAAPVAAMLASRAEVVGLHPMTAPPKTPTLKGRVMVVCEARLDAWRPWMASLLAALEAECVQATPEQHDRVMALVQAMVHAAHLAQAGVLRSEAARAGPLDALMPFRSASFEMDAAIIARILSLNPAIYEDIQFGNPHASDVLQALARQIQRMANLVGEGSDAARAAFRREFLHDNHAAIGPDMLAQGNYSYERIGYLLADLAGREAISVHLPEDRPGSLRALLHVFERHGISLSSIHSSRTPEGDVHFRIGFDADVDAAVLARAAEEIDASGLGRVLA</sequence>
<dbReference type="SUPFAM" id="SSF48179">
    <property type="entry name" value="6-phosphogluconate dehydrogenase C-terminal domain-like"/>
    <property type="match status" value="1"/>
</dbReference>
<evidence type="ECO:0000313" key="12">
    <source>
        <dbReference type="Proteomes" id="UP000515506"/>
    </source>
</evidence>
<dbReference type="PROSITE" id="PS51671">
    <property type="entry name" value="ACT"/>
    <property type="match status" value="1"/>
</dbReference>
<evidence type="ECO:0000259" key="9">
    <source>
        <dbReference type="PROSITE" id="PS51176"/>
    </source>
</evidence>
<dbReference type="InterPro" id="IPR045865">
    <property type="entry name" value="ACT-like_dom_sf"/>
</dbReference>
<gene>
    <name evidence="11" type="ORF">H4W19_03525</name>
</gene>
<keyword evidence="4" id="KW-0827">Tyrosine biosynthesis</keyword>
<dbReference type="Pfam" id="PF02153">
    <property type="entry name" value="PDH_N"/>
    <property type="match status" value="1"/>
</dbReference>
<keyword evidence="7" id="KW-0028">Amino-acid biosynthesis</keyword>
<dbReference type="InterPro" id="IPR046825">
    <property type="entry name" value="PDH_C"/>
</dbReference>
<evidence type="ECO:0000256" key="3">
    <source>
        <dbReference type="ARBA" id="ARBA00016891"/>
    </source>
</evidence>
<dbReference type="PROSITE" id="PS51176">
    <property type="entry name" value="PDH_ADH"/>
    <property type="match status" value="1"/>
</dbReference>
<dbReference type="Proteomes" id="UP000515506">
    <property type="component" value="Chromosome"/>
</dbReference>
<dbReference type="InterPro" id="IPR036291">
    <property type="entry name" value="NAD(P)-bd_dom_sf"/>
</dbReference>
<dbReference type="Pfam" id="PF01842">
    <property type="entry name" value="ACT"/>
    <property type="match status" value="1"/>
</dbReference>
<accession>A0ABX6REA8</accession>
<dbReference type="SUPFAM" id="SSF55021">
    <property type="entry name" value="ACT-like"/>
    <property type="match status" value="1"/>
</dbReference>
<keyword evidence="5" id="KW-0560">Oxidoreductase</keyword>
<reference evidence="11 12" key="1">
    <citation type="submission" date="2020-08" db="EMBL/GenBank/DDBJ databases">
        <title>Streptomycin resistant and MDR strain, P. mexicana.</title>
        <authorList>
            <person name="Ganesh-kumar S."/>
            <person name="Zhe T."/>
            <person name="Yu Z."/>
            <person name="Min Y."/>
        </authorList>
    </citation>
    <scope>NUCLEOTIDE SEQUENCE [LARGE SCALE GENOMIC DNA]</scope>
    <source>
        <strain evidence="11 12">GTZY</strain>
    </source>
</reference>
<dbReference type="Pfam" id="PF20463">
    <property type="entry name" value="PDH_C"/>
    <property type="match status" value="1"/>
</dbReference>
<dbReference type="InterPro" id="IPR003099">
    <property type="entry name" value="Prephen_DH"/>
</dbReference>
<evidence type="ECO:0000256" key="7">
    <source>
        <dbReference type="ARBA" id="ARBA00023141"/>
    </source>
</evidence>
<evidence type="ECO:0000256" key="2">
    <source>
        <dbReference type="ARBA" id="ARBA00012068"/>
    </source>
</evidence>
<dbReference type="InterPro" id="IPR046826">
    <property type="entry name" value="PDH_N"/>
</dbReference>
<proteinExistence type="predicted"/>
<dbReference type="InterPro" id="IPR002912">
    <property type="entry name" value="ACT_dom"/>
</dbReference>
<dbReference type="NCBIfam" id="NF006457">
    <property type="entry name" value="PRK08818.1"/>
    <property type="match status" value="1"/>
</dbReference>
<comment type="catalytic activity">
    <reaction evidence="8">
        <text>prephenate + NAD(+) = 3-(4-hydroxyphenyl)pyruvate + CO2 + NADH</text>
        <dbReference type="Rhea" id="RHEA:13869"/>
        <dbReference type="ChEBI" id="CHEBI:16526"/>
        <dbReference type="ChEBI" id="CHEBI:29934"/>
        <dbReference type="ChEBI" id="CHEBI:36242"/>
        <dbReference type="ChEBI" id="CHEBI:57540"/>
        <dbReference type="ChEBI" id="CHEBI:57945"/>
        <dbReference type="EC" id="1.3.1.12"/>
    </reaction>
</comment>
<dbReference type="Gene3D" id="3.40.50.720">
    <property type="entry name" value="NAD(P)-binding Rossmann-like Domain"/>
    <property type="match status" value="1"/>
</dbReference>
<dbReference type="InterPro" id="IPR008927">
    <property type="entry name" value="6-PGluconate_DH-like_C_sf"/>
</dbReference>